<sequence length="64" mass="7821">MEYVAKLIELWNDGWYWKIMIIAGIILLMGLITWMFFGKSYFFIEDVIESEYNRLSASHWFRFS</sequence>
<organism evidence="2 3">
    <name type="scientific">Gracilibacillus ureilyticus</name>
    <dbReference type="NCBI Taxonomy" id="531814"/>
    <lineage>
        <taxon>Bacteria</taxon>
        <taxon>Bacillati</taxon>
        <taxon>Bacillota</taxon>
        <taxon>Bacilli</taxon>
        <taxon>Bacillales</taxon>
        <taxon>Bacillaceae</taxon>
        <taxon>Gracilibacillus</taxon>
    </lineage>
</organism>
<evidence type="ECO:0000313" key="2">
    <source>
        <dbReference type="EMBL" id="SES10005.1"/>
    </source>
</evidence>
<keyword evidence="1" id="KW-0472">Membrane</keyword>
<protein>
    <submittedName>
        <fullName evidence="2">Uncharacterized protein</fullName>
    </submittedName>
</protein>
<gene>
    <name evidence="2" type="ORF">SAMN04487944_11821</name>
</gene>
<dbReference type="EMBL" id="FOGL01000018">
    <property type="protein sequence ID" value="SES10005.1"/>
    <property type="molecule type" value="Genomic_DNA"/>
</dbReference>
<feature type="transmembrane region" description="Helical" evidence="1">
    <location>
        <begin position="15"/>
        <end position="37"/>
    </location>
</feature>
<evidence type="ECO:0000313" key="3">
    <source>
        <dbReference type="Proteomes" id="UP000199687"/>
    </source>
</evidence>
<dbReference type="Proteomes" id="UP000199687">
    <property type="component" value="Unassembled WGS sequence"/>
</dbReference>
<keyword evidence="3" id="KW-1185">Reference proteome</keyword>
<keyword evidence="1" id="KW-1133">Transmembrane helix</keyword>
<name>A0A1H9UKM5_9BACI</name>
<keyword evidence="1" id="KW-0812">Transmembrane</keyword>
<evidence type="ECO:0000256" key="1">
    <source>
        <dbReference type="SAM" id="Phobius"/>
    </source>
</evidence>
<reference evidence="2 3" key="1">
    <citation type="submission" date="2016-10" db="EMBL/GenBank/DDBJ databases">
        <authorList>
            <person name="de Groot N.N."/>
        </authorList>
    </citation>
    <scope>NUCLEOTIDE SEQUENCE [LARGE SCALE GENOMIC DNA]</scope>
    <source>
        <strain evidence="2 3">CGMCC 1.7727</strain>
    </source>
</reference>
<accession>A0A1H9UKM5</accession>
<dbReference type="AlphaFoldDB" id="A0A1H9UKM5"/>
<proteinExistence type="predicted"/>